<name>A0A2M9PZL7_9BACI</name>
<dbReference type="AlphaFoldDB" id="A0A2M9PZL7"/>
<evidence type="ECO:0000259" key="1">
    <source>
        <dbReference type="PROSITE" id="PS50965"/>
    </source>
</evidence>
<dbReference type="EMBL" id="PHQY01000675">
    <property type="protein sequence ID" value="PJO41274.1"/>
    <property type="molecule type" value="Genomic_DNA"/>
</dbReference>
<dbReference type="InterPro" id="IPR011528">
    <property type="entry name" value="NERD"/>
</dbReference>
<feature type="domain" description="NERD" evidence="1">
    <location>
        <begin position="41"/>
        <end position="160"/>
    </location>
</feature>
<gene>
    <name evidence="2" type="ORF">CWD94_23535</name>
</gene>
<evidence type="ECO:0000313" key="2">
    <source>
        <dbReference type="EMBL" id="PJO41274.1"/>
    </source>
</evidence>
<dbReference type="Pfam" id="PF08378">
    <property type="entry name" value="NERD"/>
    <property type="match status" value="1"/>
</dbReference>
<dbReference type="RefSeq" id="WP_100545229.1">
    <property type="nucleotide sequence ID" value="NZ_PHQY01000675.1"/>
</dbReference>
<proteinExistence type="predicted"/>
<reference evidence="2 3" key="1">
    <citation type="submission" date="2017-11" db="EMBL/GenBank/DDBJ databases">
        <title>Bacterial isolate from king chilli rhizosphere.</title>
        <authorList>
            <person name="Takhelmayum P."/>
            <person name="Sarangthem I."/>
        </authorList>
    </citation>
    <scope>NUCLEOTIDE SEQUENCE [LARGE SCALE GENOMIC DNA]</scope>
    <source>
        <strain evidence="3">t26</strain>
    </source>
</reference>
<dbReference type="PROSITE" id="PS50965">
    <property type="entry name" value="NERD"/>
    <property type="match status" value="1"/>
</dbReference>
<sequence>MKIAIREKPVKLIWFEALKRRLFEEDPDFSYYNEQFRRFDAGFAGERRVDREWLELVCPYTFLVLHNLILMNSAQHSHQLDTLFICSNFMLVVEIKNINGRLDFDDITHQCIRTKPDGTVEGFPNAITQTQRHMQFLKVILQNYSLPIEGAVIIANSSAIIASHPNTIPIFHVSGLQKHLHSLFKQYTQTILSDEQLTGIAQLLLSRHQPSKIPAAIESSRFRQGVLCPKCKYKSQMHYARGIWRCLYCQYASEEIFAEALQDYQYLVRPTITNKQLREFFGIHSSDAANRLLRKFLFPYTGSYKNRVYRLPENLVEYMKPFFSSS</sequence>
<evidence type="ECO:0000313" key="3">
    <source>
        <dbReference type="Proteomes" id="UP000232101"/>
    </source>
</evidence>
<accession>A0A2M9PZL7</accession>
<organism evidence="2 3">
    <name type="scientific">Lysinibacillus xylanilyticus</name>
    <dbReference type="NCBI Taxonomy" id="582475"/>
    <lineage>
        <taxon>Bacteria</taxon>
        <taxon>Bacillati</taxon>
        <taxon>Bacillota</taxon>
        <taxon>Bacilli</taxon>
        <taxon>Bacillales</taxon>
        <taxon>Bacillaceae</taxon>
        <taxon>Lysinibacillus</taxon>
    </lineage>
</organism>
<protein>
    <recommendedName>
        <fullName evidence="1">NERD domain-containing protein</fullName>
    </recommendedName>
</protein>
<dbReference type="Proteomes" id="UP000232101">
    <property type="component" value="Unassembled WGS sequence"/>
</dbReference>
<comment type="caution">
    <text evidence="2">The sequence shown here is derived from an EMBL/GenBank/DDBJ whole genome shotgun (WGS) entry which is preliminary data.</text>
</comment>